<proteinExistence type="predicted"/>
<evidence type="ECO:0000313" key="2">
    <source>
        <dbReference type="EMBL" id="MPL74416.1"/>
    </source>
</evidence>
<dbReference type="EMBL" id="VSSQ01000080">
    <property type="protein sequence ID" value="MPL74416.1"/>
    <property type="molecule type" value="Genomic_DNA"/>
</dbReference>
<sequence length="103" mass="11847">MATYDSHILVKVRNWAALKYSPSRIVTLLDLSKDDALVFLDDIEKEDHPLKKMYELGIAIGEYNMDVSLVKQAEGGNIDAEIQLRQRQKELKIREIKKDLFGV</sequence>
<accession>A0A644U664</accession>
<gene>
    <name evidence="1" type="ORF">SDC9_20166</name>
    <name evidence="2" type="ORF">SDC9_20227</name>
</gene>
<reference evidence="2" key="1">
    <citation type="submission" date="2019-08" db="EMBL/GenBank/DDBJ databases">
        <authorList>
            <person name="Kucharzyk K."/>
            <person name="Murdoch R.W."/>
            <person name="Higgins S."/>
            <person name="Loffler F."/>
        </authorList>
    </citation>
    <scope>NUCLEOTIDE SEQUENCE</scope>
</reference>
<organism evidence="2">
    <name type="scientific">bioreactor metagenome</name>
    <dbReference type="NCBI Taxonomy" id="1076179"/>
    <lineage>
        <taxon>unclassified sequences</taxon>
        <taxon>metagenomes</taxon>
        <taxon>ecological metagenomes</taxon>
    </lineage>
</organism>
<dbReference type="AlphaFoldDB" id="A0A644U664"/>
<evidence type="ECO:0000313" key="1">
    <source>
        <dbReference type="EMBL" id="MPL74355.1"/>
    </source>
</evidence>
<name>A0A644U664_9ZZZZ</name>
<dbReference type="EMBL" id="VSSQ01000080">
    <property type="protein sequence ID" value="MPL74355.1"/>
    <property type="molecule type" value="Genomic_DNA"/>
</dbReference>
<protein>
    <submittedName>
        <fullName evidence="2">Uncharacterized protein</fullName>
    </submittedName>
</protein>
<comment type="caution">
    <text evidence="2">The sequence shown here is derived from an EMBL/GenBank/DDBJ whole genome shotgun (WGS) entry which is preliminary data.</text>
</comment>